<protein>
    <submittedName>
        <fullName evidence="4">Uncharacterized protein</fullName>
    </submittedName>
</protein>
<dbReference type="Pfam" id="PF03492">
    <property type="entry name" value="Methyltransf_7"/>
    <property type="match status" value="1"/>
</dbReference>
<evidence type="ECO:0000313" key="4">
    <source>
        <dbReference type="EMBL" id="CAD6341869.1"/>
    </source>
</evidence>
<dbReference type="OrthoDB" id="742617at2759"/>
<keyword evidence="5" id="KW-1185">Reference proteome</keyword>
<name>A0A811SGD4_9POAL</name>
<evidence type="ECO:0000256" key="3">
    <source>
        <dbReference type="ARBA" id="ARBA00022842"/>
    </source>
</evidence>
<organism evidence="4 5">
    <name type="scientific">Miscanthus lutarioriparius</name>
    <dbReference type="NCBI Taxonomy" id="422564"/>
    <lineage>
        <taxon>Eukaryota</taxon>
        <taxon>Viridiplantae</taxon>
        <taxon>Streptophyta</taxon>
        <taxon>Embryophyta</taxon>
        <taxon>Tracheophyta</taxon>
        <taxon>Spermatophyta</taxon>
        <taxon>Magnoliopsida</taxon>
        <taxon>Liliopsida</taxon>
        <taxon>Poales</taxon>
        <taxon>Poaceae</taxon>
        <taxon>PACMAD clade</taxon>
        <taxon>Panicoideae</taxon>
        <taxon>Andropogonodae</taxon>
        <taxon>Andropogoneae</taxon>
        <taxon>Saccharinae</taxon>
        <taxon>Miscanthus</taxon>
    </lineage>
</organism>
<dbReference type="InterPro" id="IPR005299">
    <property type="entry name" value="MeTrfase_7"/>
</dbReference>
<evidence type="ECO:0000256" key="2">
    <source>
        <dbReference type="ARBA" id="ARBA00022723"/>
    </source>
</evidence>
<dbReference type="InterPro" id="IPR042086">
    <property type="entry name" value="MeTrfase_capping"/>
</dbReference>
<keyword evidence="2" id="KW-0479">Metal-binding</keyword>
<keyword evidence="3" id="KW-0460">Magnesium</keyword>
<dbReference type="AlphaFoldDB" id="A0A811SGD4"/>
<dbReference type="SUPFAM" id="SSF53335">
    <property type="entry name" value="S-adenosyl-L-methionine-dependent methyltransferases"/>
    <property type="match status" value="1"/>
</dbReference>
<dbReference type="InterPro" id="IPR029063">
    <property type="entry name" value="SAM-dependent_MTases_sf"/>
</dbReference>
<dbReference type="PANTHER" id="PTHR31009">
    <property type="entry name" value="S-ADENOSYL-L-METHIONINE:CARBOXYL METHYLTRANSFERASE FAMILY PROTEIN"/>
    <property type="match status" value="1"/>
</dbReference>
<evidence type="ECO:0000313" key="5">
    <source>
        <dbReference type="Proteomes" id="UP000604825"/>
    </source>
</evidence>
<gene>
    <name evidence="4" type="ORF">NCGR_LOCUS65967</name>
</gene>
<dbReference type="Proteomes" id="UP000604825">
    <property type="component" value="Unassembled WGS sequence"/>
</dbReference>
<dbReference type="EMBL" id="CAJGYO010000330">
    <property type="protein sequence ID" value="CAD6341869.1"/>
    <property type="molecule type" value="Genomic_DNA"/>
</dbReference>
<comment type="caution">
    <text evidence="4">The sequence shown here is derived from an EMBL/GenBank/DDBJ whole genome shotgun (WGS) entry which is preliminary data.</text>
</comment>
<sequence>MASSSLHGSDKPPSMNVEAILQMKAGLGDDSYAKNSVIQKESMDTVRSLVIDSATQLYQSLRPEMFTVADLGCSSGTNALGMVEDIITSIGKLCSSNGSPTPEFSVLLNDLPANDFNTVFSHLPEFTAKLKQAAGDQLPMVFMSGVPGSFYGRLFPKRSLHFVCSFASLHWLSQVPPLYDDETNTPINKGKMFISSTSPPAVASAYLRQFQRDFSLFLRSRAAEVVSGGRVVITMLGRRTEGYADVETTLLWDLLSESLAALVSQGLTEQEKVDAYDVPFYAPSVREVQQEVTTEGSFSLDVVRMYEATHGGGDSKSYGRMIAMTARAVHESMVSHHFGPAIVDPLFHMYSELVTQSMEKGEVNKSVQIGMVLTRL</sequence>
<dbReference type="Gene3D" id="3.40.50.150">
    <property type="entry name" value="Vaccinia Virus protein VP39"/>
    <property type="match status" value="1"/>
</dbReference>
<dbReference type="GO" id="GO:0046872">
    <property type="term" value="F:metal ion binding"/>
    <property type="evidence" value="ECO:0007669"/>
    <property type="project" value="UniProtKB-KW"/>
</dbReference>
<evidence type="ECO:0000256" key="1">
    <source>
        <dbReference type="ARBA" id="ARBA00008908"/>
    </source>
</evidence>
<dbReference type="GO" id="GO:0008168">
    <property type="term" value="F:methyltransferase activity"/>
    <property type="evidence" value="ECO:0007669"/>
    <property type="project" value="InterPro"/>
</dbReference>
<proteinExistence type="inferred from homology"/>
<comment type="similarity">
    <text evidence="1">Belongs to the methyltransferase superfamily. Type-7 methyltransferase family. SABATH subfamily.</text>
</comment>
<dbReference type="Gene3D" id="1.10.1200.270">
    <property type="entry name" value="Methyltransferase, alpha-helical capping domain"/>
    <property type="match status" value="1"/>
</dbReference>
<reference evidence="4" key="1">
    <citation type="submission" date="2020-10" db="EMBL/GenBank/DDBJ databases">
        <authorList>
            <person name="Han B."/>
            <person name="Lu T."/>
            <person name="Zhao Q."/>
            <person name="Huang X."/>
            <person name="Zhao Y."/>
        </authorList>
    </citation>
    <scope>NUCLEOTIDE SEQUENCE</scope>
</reference>
<accession>A0A811SGD4</accession>